<accession>A0A391P8Y4</accession>
<feature type="repeat" description="WD" evidence="3">
    <location>
        <begin position="28"/>
        <end position="69"/>
    </location>
</feature>
<dbReference type="PROSITE" id="PS50082">
    <property type="entry name" value="WD_REPEATS_2"/>
    <property type="match status" value="2"/>
</dbReference>
<dbReference type="InterPro" id="IPR019775">
    <property type="entry name" value="WD40_repeat_CS"/>
</dbReference>
<keyword evidence="2" id="KW-0677">Repeat</keyword>
<dbReference type="Pfam" id="PF00400">
    <property type="entry name" value="WD40"/>
    <property type="match status" value="2"/>
</dbReference>
<sequence>MQNVLLAGNASGVVQHWHCDTGECLHQLREDGNEIYAVEFSPDGRLFATAGKDQAVRVYDEVTKQLLHTLRDGCPDITSGHFNRVFSLKFHPTDPNLLMSAGWDNTIQIWDLRGDHSV</sequence>
<keyword evidence="5" id="KW-1185">Reference proteome</keyword>
<feature type="repeat" description="WD" evidence="3">
    <location>
        <begin position="78"/>
        <end position="118"/>
    </location>
</feature>
<evidence type="ECO:0000313" key="4">
    <source>
        <dbReference type="EMBL" id="GCA64192.1"/>
    </source>
</evidence>
<dbReference type="AlphaFoldDB" id="A0A391P8Y4"/>
<dbReference type="PROSITE" id="PS00678">
    <property type="entry name" value="WD_REPEATS_1"/>
    <property type="match status" value="1"/>
</dbReference>
<dbReference type="EMBL" id="BDIP01006471">
    <property type="protein sequence ID" value="GCA64192.1"/>
    <property type="molecule type" value="Genomic_DNA"/>
</dbReference>
<organism evidence="4 5">
    <name type="scientific">Kipferlia bialata</name>
    <dbReference type="NCBI Taxonomy" id="797122"/>
    <lineage>
        <taxon>Eukaryota</taxon>
        <taxon>Metamonada</taxon>
        <taxon>Carpediemonas-like organisms</taxon>
        <taxon>Kipferlia</taxon>
    </lineage>
</organism>
<protein>
    <submittedName>
        <fullName evidence="4">Uncharacterized protein</fullName>
    </submittedName>
</protein>
<gene>
    <name evidence="4" type="ORF">KIPB_013522</name>
</gene>
<dbReference type="InterPro" id="IPR001680">
    <property type="entry name" value="WD40_rpt"/>
</dbReference>
<dbReference type="SMART" id="SM00320">
    <property type="entry name" value="WD40"/>
    <property type="match status" value="2"/>
</dbReference>
<evidence type="ECO:0000256" key="3">
    <source>
        <dbReference type="PROSITE-ProRule" id="PRU00221"/>
    </source>
</evidence>
<reference evidence="4 5" key="1">
    <citation type="journal article" date="2018" name="PLoS ONE">
        <title>The draft genome of Kipferlia bialata reveals reductive genome evolution in fornicate parasites.</title>
        <authorList>
            <person name="Tanifuji G."/>
            <person name="Takabayashi S."/>
            <person name="Kume K."/>
            <person name="Takagi M."/>
            <person name="Nakayama T."/>
            <person name="Kamikawa R."/>
            <person name="Inagaki Y."/>
            <person name="Hashimoto T."/>
        </authorList>
    </citation>
    <scope>NUCLEOTIDE SEQUENCE [LARGE SCALE GENOMIC DNA]</scope>
    <source>
        <strain evidence="4">NY0173</strain>
    </source>
</reference>
<keyword evidence="1 3" id="KW-0853">WD repeat</keyword>
<dbReference type="Proteomes" id="UP000265618">
    <property type="component" value="Unassembled WGS sequence"/>
</dbReference>
<comment type="caution">
    <text evidence="4">The sequence shown here is derived from an EMBL/GenBank/DDBJ whole genome shotgun (WGS) entry which is preliminary data.</text>
</comment>
<dbReference type="PANTHER" id="PTHR47822">
    <property type="entry name" value="CARBOHYDRATE BINDING DOMAIN CONTAINING PROTEIN"/>
    <property type="match status" value="1"/>
</dbReference>
<evidence type="ECO:0000256" key="1">
    <source>
        <dbReference type="ARBA" id="ARBA00022574"/>
    </source>
</evidence>
<feature type="non-terminal residue" evidence="4">
    <location>
        <position position="1"/>
    </location>
</feature>
<dbReference type="PANTHER" id="PTHR47822:SF2">
    <property type="entry name" value="F-BOX AND WD-40 DOMAIN PROTEIN 7"/>
    <property type="match status" value="1"/>
</dbReference>
<name>A0A391P8Y4_9EUKA</name>
<dbReference type="SUPFAM" id="SSF50978">
    <property type="entry name" value="WD40 repeat-like"/>
    <property type="match status" value="1"/>
</dbReference>
<dbReference type="PROSITE" id="PS50294">
    <property type="entry name" value="WD_REPEATS_REGION"/>
    <property type="match status" value="2"/>
</dbReference>
<proteinExistence type="predicted"/>
<dbReference type="InterPro" id="IPR015943">
    <property type="entry name" value="WD40/YVTN_repeat-like_dom_sf"/>
</dbReference>
<dbReference type="OrthoDB" id="10251741at2759"/>
<dbReference type="Gene3D" id="2.130.10.10">
    <property type="entry name" value="YVTN repeat-like/Quinoprotein amine dehydrogenase"/>
    <property type="match status" value="1"/>
</dbReference>
<dbReference type="InterPro" id="IPR036322">
    <property type="entry name" value="WD40_repeat_dom_sf"/>
</dbReference>
<evidence type="ECO:0000256" key="2">
    <source>
        <dbReference type="ARBA" id="ARBA00022737"/>
    </source>
</evidence>
<evidence type="ECO:0000313" key="5">
    <source>
        <dbReference type="Proteomes" id="UP000265618"/>
    </source>
</evidence>